<dbReference type="AlphaFoldDB" id="A0A9D3Z6V2"/>
<proteinExistence type="predicted"/>
<evidence type="ECO:0000313" key="2">
    <source>
        <dbReference type="Proteomes" id="UP000828390"/>
    </source>
</evidence>
<gene>
    <name evidence="1" type="ORF">DPMN_071387</name>
</gene>
<evidence type="ECO:0000313" key="1">
    <source>
        <dbReference type="EMBL" id="KAH3711715.1"/>
    </source>
</evidence>
<name>A0A9D3Z6V2_DREPO</name>
<organism evidence="1 2">
    <name type="scientific">Dreissena polymorpha</name>
    <name type="common">Zebra mussel</name>
    <name type="synonym">Mytilus polymorpha</name>
    <dbReference type="NCBI Taxonomy" id="45954"/>
    <lineage>
        <taxon>Eukaryota</taxon>
        <taxon>Metazoa</taxon>
        <taxon>Spiralia</taxon>
        <taxon>Lophotrochozoa</taxon>
        <taxon>Mollusca</taxon>
        <taxon>Bivalvia</taxon>
        <taxon>Autobranchia</taxon>
        <taxon>Heteroconchia</taxon>
        <taxon>Euheterodonta</taxon>
        <taxon>Imparidentia</taxon>
        <taxon>Neoheterodontei</taxon>
        <taxon>Myida</taxon>
        <taxon>Dreissenoidea</taxon>
        <taxon>Dreissenidae</taxon>
        <taxon>Dreissena</taxon>
    </lineage>
</organism>
<protein>
    <submittedName>
        <fullName evidence="1">Uncharacterized protein</fullName>
    </submittedName>
</protein>
<reference evidence="1" key="1">
    <citation type="journal article" date="2019" name="bioRxiv">
        <title>The Genome of the Zebra Mussel, Dreissena polymorpha: A Resource for Invasive Species Research.</title>
        <authorList>
            <person name="McCartney M.A."/>
            <person name="Auch B."/>
            <person name="Kono T."/>
            <person name="Mallez S."/>
            <person name="Zhang Y."/>
            <person name="Obille A."/>
            <person name="Becker A."/>
            <person name="Abrahante J.E."/>
            <person name="Garbe J."/>
            <person name="Badalamenti J.P."/>
            <person name="Herman A."/>
            <person name="Mangelson H."/>
            <person name="Liachko I."/>
            <person name="Sullivan S."/>
            <person name="Sone E.D."/>
            <person name="Koren S."/>
            <person name="Silverstein K.A.T."/>
            <person name="Beckman K.B."/>
            <person name="Gohl D.M."/>
        </authorList>
    </citation>
    <scope>NUCLEOTIDE SEQUENCE</scope>
    <source>
        <strain evidence="1">Duluth1</strain>
        <tissue evidence="1">Whole animal</tissue>
    </source>
</reference>
<reference evidence="1" key="2">
    <citation type="submission" date="2020-11" db="EMBL/GenBank/DDBJ databases">
        <authorList>
            <person name="McCartney M.A."/>
            <person name="Auch B."/>
            <person name="Kono T."/>
            <person name="Mallez S."/>
            <person name="Becker A."/>
            <person name="Gohl D.M."/>
            <person name="Silverstein K.A.T."/>
            <person name="Koren S."/>
            <person name="Bechman K.B."/>
            <person name="Herman A."/>
            <person name="Abrahante J.E."/>
            <person name="Garbe J."/>
        </authorList>
    </citation>
    <scope>NUCLEOTIDE SEQUENCE</scope>
    <source>
        <strain evidence="1">Duluth1</strain>
        <tissue evidence="1">Whole animal</tissue>
    </source>
</reference>
<dbReference type="EMBL" id="JAIWYP010000014">
    <property type="protein sequence ID" value="KAH3711715.1"/>
    <property type="molecule type" value="Genomic_DNA"/>
</dbReference>
<accession>A0A9D3Z6V2</accession>
<keyword evidence="2" id="KW-1185">Reference proteome</keyword>
<comment type="caution">
    <text evidence="1">The sequence shown here is derived from an EMBL/GenBank/DDBJ whole genome shotgun (WGS) entry which is preliminary data.</text>
</comment>
<sequence>MIQNCDNNAIRWVKRKGEEQISIQLKKTSFRDVGVENAKPFVILHSIRQGNLSPGTPKGKEGGLETPGAVTWMQMLSRWATRERLAHNRDAWRKLFGGLCPTGDHRRRLGDGILWV</sequence>
<dbReference type="Proteomes" id="UP000828390">
    <property type="component" value="Unassembled WGS sequence"/>
</dbReference>